<comment type="caution">
    <text evidence="2">The sequence shown here is derived from an EMBL/GenBank/DDBJ whole genome shotgun (WGS) entry which is preliminary data.</text>
</comment>
<gene>
    <name evidence="2" type="ORF">DNHGIG_20970</name>
</gene>
<sequence length="335" mass="38050">MKFSLFTVFDNYKHVYDRTPEQFIEEVLQQTEAGDRLGYDSVWYAEHHFSEYGVLTSPNMLIAAAAQRTKKIRLGVSVAVLPLHNPLRIAEDYALADVLSGGRLNFGIGSGYLPHEFAGFNMTTENKAHIFNEALEIIKLAWSGERFSFKGNYFECTDVELNLLPVQRPMPPTWIAALRPAGAYYVAKMGYPIMGIPYVNANSIHELEEILSGYKETYKESGYDLDQLEIPLALHTYVAETSEQARKDSEEHINLYLKTRQYGKNARYDDLLAKEQLAIGSPEDVIQLIRKYEAIGMNHVMMLMNFGGMPHEKVMKSIELVAREVMPAFKGVNVF</sequence>
<evidence type="ECO:0000313" key="2">
    <source>
        <dbReference type="EMBL" id="GIM46548.1"/>
    </source>
</evidence>
<dbReference type="EMBL" id="BOQE01000001">
    <property type="protein sequence ID" value="GIM46548.1"/>
    <property type="molecule type" value="Genomic_DNA"/>
</dbReference>
<evidence type="ECO:0000313" key="3">
    <source>
        <dbReference type="Proteomes" id="UP001057291"/>
    </source>
</evidence>
<dbReference type="SUPFAM" id="SSF51679">
    <property type="entry name" value="Bacterial luciferase-like"/>
    <property type="match status" value="1"/>
</dbReference>
<dbReference type="Gene3D" id="3.20.20.30">
    <property type="entry name" value="Luciferase-like domain"/>
    <property type="match status" value="1"/>
</dbReference>
<dbReference type="PANTHER" id="PTHR30137:SF6">
    <property type="entry name" value="LUCIFERASE-LIKE MONOOXYGENASE"/>
    <property type="match status" value="1"/>
</dbReference>
<dbReference type="RefSeq" id="WP_282199631.1">
    <property type="nucleotide sequence ID" value="NZ_BOQE01000001.1"/>
</dbReference>
<dbReference type="InterPro" id="IPR050766">
    <property type="entry name" value="Bact_Lucif_Oxidored"/>
</dbReference>
<dbReference type="AlphaFoldDB" id="A0AAV4LFS3"/>
<name>A0AAV4LFS3_9BACL</name>
<organism evidence="2 3">
    <name type="scientific">Collibacillus ludicampi</name>
    <dbReference type="NCBI Taxonomy" id="2771369"/>
    <lineage>
        <taxon>Bacteria</taxon>
        <taxon>Bacillati</taxon>
        <taxon>Bacillota</taxon>
        <taxon>Bacilli</taxon>
        <taxon>Bacillales</taxon>
        <taxon>Alicyclobacillaceae</taxon>
        <taxon>Collibacillus</taxon>
    </lineage>
</organism>
<dbReference type="GO" id="GO:0005829">
    <property type="term" value="C:cytosol"/>
    <property type="evidence" value="ECO:0007669"/>
    <property type="project" value="TreeGrafter"/>
</dbReference>
<dbReference type="InterPro" id="IPR011251">
    <property type="entry name" value="Luciferase-like_dom"/>
</dbReference>
<dbReference type="Proteomes" id="UP001057291">
    <property type="component" value="Unassembled WGS sequence"/>
</dbReference>
<accession>A0AAV4LFS3</accession>
<dbReference type="Pfam" id="PF00296">
    <property type="entry name" value="Bac_luciferase"/>
    <property type="match status" value="1"/>
</dbReference>
<evidence type="ECO:0000259" key="1">
    <source>
        <dbReference type="Pfam" id="PF00296"/>
    </source>
</evidence>
<dbReference type="InterPro" id="IPR036661">
    <property type="entry name" value="Luciferase-like_sf"/>
</dbReference>
<keyword evidence="3" id="KW-1185">Reference proteome</keyword>
<proteinExistence type="predicted"/>
<protein>
    <submittedName>
        <fullName evidence="2">Luciferase</fullName>
    </submittedName>
</protein>
<dbReference type="PANTHER" id="PTHR30137">
    <property type="entry name" value="LUCIFERASE-LIKE MONOOXYGENASE"/>
    <property type="match status" value="1"/>
</dbReference>
<reference evidence="2" key="1">
    <citation type="journal article" date="2023" name="Int. J. Syst. Evol. Microbiol.">
        <title>Collibacillus ludicampi gen. nov., sp. nov., a new soil bacterium of the family Alicyclobacillaceae.</title>
        <authorList>
            <person name="Jojima T."/>
            <person name="Ioku Y."/>
            <person name="Fukuta Y."/>
            <person name="Shirasaka N."/>
            <person name="Matsumura Y."/>
            <person name="Mori M."/>
        </authorList>
    </citation>
    <scope>NUCLEOTIDE SEQUENCE</scope>
    <source>
        <strain evidence="2">TP075</strain>
    </source>
</reference>
<feature type="domain" description="Luciferase-like" evidence="1">
    <location>
        <begin position="1"/>
        <end position="299"/>
    </location>
</feature>
<dbReference type="GO" id="GO:0016705">
    <property type="term" value="F:oxidoreductase activity, acting on paired donors, with incorporation or reduction of molecular oxygen"/>
    <property type="evidence" value="ECO:0007669"/>
    <property type="project" value="InterPro"/>
</dbReference>